<dbReference type="PANTHER" id="PTHR33734:SF11">
    <property type="entry name" value="LYSM DOMAIN-CONTAINING GPI-ANCHORED PROTEIN 2"/>
    <property type="match status" value="1"/>
</dbReference>
<sequence length="368" mass="38922">METSRFTLPLLLLATSFLLPLSAQMTGNFKCGSPGDSNTTCRSLVGYSTKNATTYASIQTLFAVENLRSILEANNLPLSTTGAQRVNPNQVVRVPIPCTCSNGTGVSTDVPVYTVKQGDTLSAIASELFGGLVRFPRISEMNKIPNANDIVIGQRVWIPLPCSCDKVNGRDVVHYAHVVKSGSSLGAIAAQFGTDNGTLATLNGISGDAQLLADNPLDVPLRACSSYVRNNSLDASSMLLPNGSYSITANNCIRCSQIMMVFGFCVFVISLSCEASQLRPTTWPTCPATRCPGAESLFLGNTTSTSCGPRSCAYAGYSNQTILTTLSPDPCSGSDGSTPSGNYASTFSPRFSFMVVLIQCALFCVCLL</sequence>
<dbReference type="SUPFAM" id="SSF54106">
    <property type="entry name" value="LysM domain"/>
    <property type="match status" value="1"/>
</dbReference>
<feature type="domain" description="LysM" evidence="2">
    <location>
        <begin position="111"/>
        <end position="158"/>
    </location>
</feature>
<keyword evidence="1" id="KW-0732">Signal</keyword>
<protein>
    <recommendedName>
        <fullName evidence="2">LysM domain-containing protein</fullName>
    </recommendedName>
</protein>
<dbReference type="InterPro" id="IPR018392">
    <property type="entry name" value="LysM"/>
</dbReference>
<dbReference type="InterPro" id="IPR036779">
    <property type="entry name" value="LysM_dom_sf"/>
</dbReference>
<accession>A0ABQ7M650</accession>
<dbReference type="Pfam" id="PF01476">
    <property type="entry name" value="LysM"/>
    <property type="match status" value="2"/>
</dbReference>
<dbReference type="SMART" id="SM00257">
    <property type="entry name" value="LysM"/>
    <property type="match status" value="2"/>
</dbReference>
<gene>
    <name evidence="3" type="primary">A06p041810.1_BraROA</name>
    <name evidence="3" type="ORF">IGI04_024232</name>
</gene>
<dbReference type="EMBL" id="JADBGQ010000006">
    <property type="protein sequence ID" value="KAG5394269.1"/>
    <property type="molecule type" value="Genomic_DNA"/>
</dbReference>
<dbReference type="PANTHER" id="PTHR33734">
    <property type="entry name" value="LYSM DOMAIN-CONTAINING GPI-ANCHORED PROTEIN 2"/>
    <property type="match status" value="1"/>
</dbReference>
<proteinExistence type="predicted"/>
<dbReference type="CDD" id="cd00118">
    <property type="entry name" value="LysM"/>
    <property type="match status" value="2"/>
</dbReference>
<dbReference type="PROSITE" id="PS51782">
    <property type="entry name" value="LYSM"/>
    <property type="match status" value="2"/>
</dbReference>
<evidence type="ECO:0000313" key="4">
    <source>
        <dbReference type="Proteomes" id="UP000823674"/>
    </source>
</evidence>
<feature type="domain" description="LysM" evidence="2">
    <location>
        <begin position="175"/>
        <end position="219"/>
    </location>
</feature>
<dbReference type="Gene3D" id="3.10.350.10">
    <property type="entry name" value="LysM domain"/>
    <property type="match status" value="2"/>
</dbReference>
<organism evidence="3 4">
    <name type="scientific">Brassica rapa subsp. trilocularis</name>
    <dbReference type="NCBI Taxonomy" id="1813537"/>
    <lineage>
        <taxon>Eukaryota</taxon>
        <taxon>Viridiplantae</taxon>
        <taxon>Streptophyta</taxon>
        <taxon>Embryophyta</taxon>
        <taxon>Tracheophyta</taxon>
        <taxon>Spermatophyta</taxon>
        <taxon>Magnoliopsida</taxon>
        <taxon>eudicotyledons</taxon>
        <taxon>Gunneridae</taxon>
        <taxon>Pentapetalae</taxon>
        <taxon>rosids</taxon>
        <taxon>malvids</taxon>
        <taxon>Brassicales</taxon>
        <taxon>Brassicaceae</taxon>
        <taxon>Brassiceae</taxon>
        <taxon>Brassica</taxon>
    </lineage>
</organism>
<feature type="chain" id="PRO_5047247018" description="LysM domain-containing protein" evidence="1">
    <location>
        <begin position="24"/>
        <end position="368"/>
    </location>
</feature>
<keyword evidence="4" id="KW-1185">Reference proteome</keyword>
<evidence type="ECO:0000259" key="2">
    <source>
        <dbReference type="PROSITE" id="PS51782"/>
    </source>
</evidence>
<comment type="caution">
    <text evidence="3">The sequence shown here is derived from an EMBL/GenBank/DDBJ whole genome shotgun (WGS) entry which is preliminary data.</text>
</comment>
<evidence type="ECO:0000256" key="1">
    <source>
        <dbReference type="SAM" id="SignalP"/>
    </source>
</evidence>
<feature type="signal peptide" evidence="1">
    <location>
        <begin position="1"/>
        <end position="23"/>
    </location>
</feature>
<name>A0ABQ7M650_BRACM</name>
<reference evidence="3 4" key="1">
    <citation type="submission" date="2021-03" db="EMBL/GenBank/DDBJ databases">
        <authorList>
            <person name="King G.J."/>
            <person name="Bancroft I."/>
            <person name="Baten A."/>
            <person name="Bloomfield J."/>
            <person name="Borpatragohain P."/>
            <person name="He Z."/>
            <person name="Irish N."/>
            <person name="Irwin J."/>
            <person name="Liu K."/>
            <person name="Mauleon R.P."/>
            <person name="Moore J."/>
            <person name="Morris R."/>
            <person name="Ostergaard L."/>
            <person name="Wang B."/>
            <person name="Wells R."/>
        </authorList>
    </citation>
    <scope>NUCLEOTIDE SEQUENCE [LARGE SCALE GENOMIC DNA]</scope>
    <source>
        <strain evidence="3">R-o-18</strain>
        <tissue evidence="3">Leaf</tissue>
    </source>
</reference>
<evidence type="ECO:0000313" key="3">
    <source>
        <dbReference type="EMBL" id="KAG5394269.1"/>
    </source>
</evidence>
<dbReference type="Proteomes" id="UP000823674">
    <property type="component" value="Chromosome A06"/>
</dbReference>